<name>A0A8J2S5M8_9CRUS</name>
<evidence type="ECO:0000256" key="2">
    <source>
        <dbReference type="SAM" id="SignalP"/>
    </source>
</evidence>
<accession>A0A8J2S5M8</accession>
<keyword evidence="2" id="KW-0732">Signal</keyword>
<dbReference type="AlphaFoldDB" id="A0A8J2S5M8"/>
<protein>
    <submittedName>
        <fullName evidence="3">Uncharacterized protein</fullName>
    </submittedName>
</protein>
<dbReference type="Proteomes" id="UP000789390">
    <property type="component" value="Unassembled WGS sequence"/>
</dbReference>
<proteinExistence type="predicted"/>
<reference evidence="3" key="1">
    <citation type="submission" date="2021-11" db="EMBL/GenBank/DDBJ databases">
        <authorList>
            <person name="Schell T."/>
        </authorList>
    </citation>
    <scope>NUCLEOTIDE SEQUENCE</scope>
    <source>
        <strain evidence="3">M5</strain>
    </source>
</reference>
<sequence length="306" mass="34070">MTSFSIKCLLLIFLTFTICCKCQSENPVTSSWAKLQISPDTLTTAELLNTTSGELSSVKSDLTNTKTDLATSVMKLGEMNNELIKVKRDFTIKLEATSELLNTTVKNLMKTNDELNNAKRDLTHTTNALEGTKHELIITKIELEKTKSNLNKNVDDLSKTLNGTENELAKLQIRTGHLSIELKTTSIRIGHERIVNEANLRNNPELRAISISLENTIANLNATRTELMNAKSDVADLKTKLNARTREIVDIGQMPTSCADLQRMGHKLSGFFSVKGSKKMEMVFCDFFPNQNGIGVFSILLFKLVV</sequence>
<dbReference type="EMBL" id="CAKKLH010000310">
    <property type="protein sequence ID" value="CAH0111112.1"/>
    <property type="molecule type" value="Genomic_DNA"/>
</dbReference>
<keyword evidence="1" id="KW-0175">Coiled coil</keyword>
<keyword evidence="4" id="KW-1185">Reference proteome</keyword>
<organism evidence="3 4">
    <name type="scientific">Daphnia galeata</name>
    <dbReference type="NCBI Taxonomy" id="27404"/>
    <lineage>
        <taxon>Eukaryota</taxon>
        <taxon>Metazoa</taxon>
        <taxon>Ecdysozoa</taxon>
        <taxon>Arthropoda</taxon>
        <taxon>Crustacea</taxon>
        <taxon>Branchiopoda</taxon>
        <taxon>Diplostraca</taxon>
        <taxon>Cladocera</taxon>
        <taxon>Anomopoda</taxon>
        <taxon>Daphniidae</taxon>
        <taxon>Daphnia</taxon>
    </lineage>
</organism>
<dbReference type="OrthoDB" id="425925at2759"/>
<comment type="caution">
    <text evidence="3">The sequence shown here is derived from an EMBL/GenBank/DDBJ whole genome shotgun (WGS) entry which is preliminary data.</text>
</comment>
<feature type="chain" id="PRO_5035239116" evidence="2">
    <location>
        <begin position="25"/>
        <end position="306"/>
    </location>
</feature>
<feature type="coiled-coil region" evidence="1">
    <location>
        <begin position="98"/>
        <end position="174"/>
    </location>
</feature>
<gene>
    <name evidence="3" type="ORF">DGAL_LOCUS14722</name>
</gene>
<feature type="coiled-coil region" evidence="1">
    <location>
        <begin position="213"/>
        <end position="247"/>
    </location>
</feature>
<evidence type="ECO:0000256" key="1">
    <source>
        <dbReference type="SAM" id="Coils"/>
    </source>
</evidence>
<evidence type="ECO:0000313" key="3">
    <source>
        <dbReference type="EMBL" id="CAH0111112.1"/>
    </source>
</evidence>
<feature type="signal peptide" evidence="2">
    <location>
        <begin position="1"/>
        <end position="24"/>
    </location>
</feature>
<evidence type="ECO:0000313" key="4">
    <source>
        <dbReference type="Proteomes" id="UP000789390"/>
    </source>
</evidence>